<organism evidence="1 2">
    <name type="scientific">Punica granatum</name>
    <name type="common">Pomegranate</name>
    <dbReference type="NCBI Taxonomy" id="22663"/>
    <lineage>
        <taxon>Eukaryota</taxon>
        <taxon>Viridiplantae</taxon>
        <taxon>Streptophyta</taxon>
        <taxon>Embryophyta</taxon>
        <taxon>Tracheophyta</taxon>
        <taxon>Spermatophyta</taxon>
        <taxon>Magnoliopsida</taxon>
        <taxon>eudicotyledons</taxon>
        <taxon>Gunneridae</taxon>
        <taxon>Pentapetalae</taxon>
        <taxon>rosids</taxon>
        <taxon>malvids</taxon>
        <taxon>Myrtales</taxon>
        <taxon>Lythraceae</taxon>
        <taxon>Punica</taxon>
    </lineage>
</organism>
<protein>
    <submittedName>
        <fullName evidence="1">Uncharacterized protein</fullName>
    </submittedName>
</protein>
<dbReference type="EMBL" id="PGOL01003604">
    <property type="protein sequence ID" value="PKI40327.1"/>
    <property type="molecule type" value="Genomic_DNA"/>
</dbReference>
<evidence type="ECO:0000313" key="1">
    <source>
        <dbReference type="EMBL" id="PKI40327.1"/>
    </source>
</evidence>
<sequence>MDLAPGIPRSNVHDQLLARQLREKSFDPRKGEGPLPATAEHCLPIGVAGDSNRELEVGIEAPPAGIRRIANLRILPILAGAWNLDFGNPHPRPDWGRGCLLGSLATLIGYVVTRENSDETGDVDTYHRQAKCLVVPHDSLTEASLLGPKRIK</sequence>
<gene>
    <name evidence="1" type="ORF">CRG98_039282</name>
</gene>
<keyword evidence="2" id="KW-1185">Reference proteome</keyword>
<dbReference type="Proteomes" id="UP000233551">
    <property type="component" value="Unassembled WGS sequence"/>
</dbReference>
<dbReference type="AlphaFoldDB" id="A0A2I0I8K7"/>
<proteinExistence type="predicted"/>
<accession>A0A2I0I8K7</accession>
<name>A0A2I0I8K7_PUNGR</name>
<reference evidence="1 2" key="1">
    <citation type="submission" date="2017-11" db="EMBL/GenBank/DDBJ databases">
        <title>De-novo sequencing of pomegranate (Punica granatum L.) genome.</title>
        <authorList>
            <person name="Akparov Z."/>
            <person name="Amiraslanov A."/>
            <person name="Hajiyeva S."/>
            <person name="Abbasov M."/>
            <person name="Kaur K."/>
            <person name="Hamwieh A."/>
            <person name="Solovyev V."/>
            <person name="Salamov A."/>
            <person name="Braich B."/>
            <person name="Kosarev P."/>
            <person name="Mahmoud A."/>
            <person name="Hajiyev E."/>
            <person name="Babayeva S."/>
            <person name="Izzatullayeva V."/>
            <person name="Mammadov A."/>
            <person name="Mammadov A."/>
            <person name="Sharifova S."/>
            <person name="Ojaghi J."/>
            <person name="Eynullazada K."/>
            <person name="Bayramov B."/>
            <person name="Abdulazimova A."/>
            <person name="Shahmuradov I."/>
        </authorList>
    </citation>
    <scope>NUCLEOTIDE SEQUENCE [LARGE SCALE GENOMIC DNA]</scope>
    <source>
        <strain evidence="2">cv. AG2017</strain>
        <tissue evidence="1">Leaf</tissue>
    </source>
</reference>
<evidence type="ECO:0000313" key="2">
    <source>
        <dbReference type="Proteomes" id="UP000233551"/>
    </source>
</evidence>
<comment type="caution">
    <text evidence="1">The sequence shown here is derived from an EMBL/GenBank/DDBJ whole genome shotgun (WGS) entry which is preliminary data.</text>
</comment>